<dbReference type="EMBL" id="MH553923">
    <property type="protein sequence ID" value="AXI69829.1"/>
    <property type="molecule type" value="mRNA"/>
</dbReference>
<accession>A0A345S7X4</accession>
<dbReference type="SMART" id="SM00644">
    <property type="entry name" value="Ami_2"/>
    <property type="match status" value="1"/>
</dbReference>
<protein>
    <recommendedName>
        <fullName evidence="6">Peptidoglycan-recognition protein</fullName>
    </recommendedName>
</protein>
<proteinExistence type="evidence at transcript level"/>
<dbReference type="GO" id="GO:0042834">
    <property type="term" value="F:peptidoglycan binding"/>
    <property type="evidence" value="ECO:0007669"/>
    <property type="project" value="InterPro"/>
</dbReference>
<evidence type="ECO:0000256" key="3">
    <source>
        <dbReference type="ARBA" id="ARBA00022729"/>
    </source>
</evidence>
<dbReference type="InterPro" id="IPR015510">
    <property type="entry name" value="PGRP"/>
</dbReference>
<comment type="function">
    <text evidence="6">Innate immunity protein that plays several important functions in antimicrobial and antitumor defense systems.</text>
</comment>
<name>A0A345S7X4_ANDDA</name>
<dbReference type="SMART" id="SM00701">
    <property type="entry name" value="PGRP"/>
    <property type="match status" value="1"/>
</dbReference>
<evidence type="ECO:0000256" key="5">
    <source>
        <dbReference type="ARBA" id="ARBA00023157"/>
    </source>
</evidence>
<evidence type="ECO:0000256" key="2">
    <source>
        <dbReference type="ARBA" id="ARBA00022588"/>
    </source>
</evidence>
<feature type="chain" id="PRO_5016591352" description="Peptidoglycan-recognition protein" evidence="8">
    <location>
        <begin position="18"/>
        <end position="190"/>
    </location>
</feature>
<dbReference type="InterPro" id="IPR036505">
    <property type="entry name" value="Amidase/PGRP_sf"/>
</dbReference>
<evidence type="ECO:0000256" key="8">
    <source>
        <dbReference type="SAM" id="SignalP"/>
    </source>
</evidence>
<evidence type="ECO:0000256" key="1">
    <source>
        <dbReference type="ARBA" id="ARBA00007553"/>
    </source>
</evidence>
<sequence>MLRIFALLSALCAVTYAQCPTILTKSQWGARAVTCLTAMKTPVTSVVIHHTEGAACTTKSACITRVKGIQTYHMNSRAWCDIGYSFLVGEDGLVYEGRGWYKVGAHALPGMSPRSIGISVIGSFNSRKPNNAAQNAVKNLIKCGVSRGYVRSTYILKGHRNVTPTDCPGSTFYNLTRGWPRFRAVRAVCK</sequence>
<dbReference type="InterPro" id="IPR006619">
    <property type="entry name" value="PGRP_domain_met/bac"/>
</dbReference>
<organism evidence="11">
    <name type="scientific">Andrias davidianus</name>
    <name type="common">Chinese giant salamander</name>
    <name type="synonym">Sieboldia davidiana</name>
    <dbReference type="NCBI Taxonomy" id="141262"/>
    <lineage>
        <taxon>Eukaryota</taxon>
        <taxon>Metazoa</taxon>
        <taxon>Chordata</taxon>
        <taxon>Craniata</taxon>
        <taxon>Vertebrata</taxon>
        <taxon>Euteleostomi</taxon>
        <taxon>Amphibia</taxon>
        <taxon>Batrachia</taxon>
        <taxon>Caudata</taxon>
        <taxon>Cryptobranchoidea</taxon>
        <taxon>Cryptobranchidae</taxon>
        <taxon>Andrias</taxon>
    </lineage>
</organism>
<dbReference type="InterPro" id="IPR017331">
    <property type="entry name" value="Peptidoglycan_recognition"/>
</dbReference>
<feature type="disulfide bond" evidence="7">
    <location>
        <begin position="19"/>
        <end position="143"/>
    </location>
</feature>
<dbReference type="InterPro" id="IPR002502">
    <property type="entry name" value="Amidase_domain"/>
</dbReference>
<evidence type="ECO:0000259" key="9">
    <source>
        <dbReference type="SMART" id="SM00644"/>
    </source>
</evidence>
<feature type="signal peptide" evidence="8">
    <location>
        <begin position="1"/>
        <end position="17"/>
    </location>
</feature>
<feature type="disulfide bond" evidence="7">
    <location>
        <begin position="56"/>
        <end position="62"/>
    </location>
</feature>
<dbReference type="PANTHER" id="PTHR11022">
    <property type="entry name" value="PEPTIDOGLYCAN RECOGNITION PROTEIN"/>
    <property type="match status" value="1"/>
</dbReference>
<evidence type="ECO:0000313" key="11">
    <source>
        <dbReference type="EMBL" id="AXI69829.1"/>
    </source>
</evidence>
<dbReference type="PIRSF" id="PIRSF037945">
    <property type="entry name" value="PGRPs"/>
    <property type="match status" value="1"/>
</dbReference>
<keyword evidence="4 6" id="KW-0391">Immunity</keyword>
<dbReference type="CDD" id="cd06583">
    <property type="entry name" value="PGRP"/>
    <property type="match status" value="1"/>
</dbReference>
<dbReference type="PANTHER" id="PTHR11022:SF79">
    <property type="entry name" value="PEPTIDOGLYCAN-RECOGNITION PROTEIN"/>
    <property type="match status" value="1"/>
</dbReference>
<dbReference type="SUPFAM" id="SSF55846">
    <property type="entry name" value="N-acetylmuramoyl-L-alanine amidase-like"/>
    <property type="match status" value="1"/>
</dbReference>
<reference evidence="11" key="1">
    <citation type="journal article" date="2018" name="Dev. Comp. Immunol.">
        <title>Involvement of a short-type peptidoglycan recognition protein (PGRP) from Chinese giant salamanders Andrias davidianus in the immune response against bacterial infection.</title>
        <authorList>
            <person name="Yang H."/>
            <person name="Li X."/>
            <person name="Song W."/>
            <person name="Ji J."/>
            <person name="Li F."/>
            <person name="Zhang Y."/>
            <person name="Zhang X."/>
            <person name="Wang L."/>
        </authorList>
    </citation>
    <scope>NUCLEOTIDE SEQUENCE</scope>
</reference>
<feature type="domain" description="Peptidoglycan recognition protein family" evidence="10">
    <location>
        <begin position="20"/>
        <end position="163"/>
    </location>
</feature>
<feature type="domain" description="N-acetylmuramoyl-L-alanine amidase" evidence="9">
    <location>
        <begin position="31"/>
        <end position="169"/>
    </location>
</feature>
<evidence type="ECO:0000259" key="10">
    <source>
        <dbReference type="SMART" id="SM00701"/>
    </source>
</evidence>
<comment type="similarity">
    <text evidence="1 6">Belongs to the N-acetylmuramoyl-L-alanine amidase 2 family.</text>
</comment>
<evidence type="ECO:0000256" key="4">
    <source>
        <dbReference type="ARBA" id="ARBA00022859"/>
    </source>
</evidence>
<dbReference type="GO" id="GO:0009253">
    <property type="term" value="P:peptidoglycan catabolic process"/>
    <property type="evidence" value="ECO:0007669"/>
    <property type="project" value="InterPro"/>
</dbReference>
<evidence type="ECO:0000256" key="6">
    <source>
        <dbReference type="PIRNR" id="PIRNR037945"/>
    </source>
</evidence>
<dbReference type="Gene3D" id="3.40.80.10">
    <property type="entry name" value="Peptidoglycan recognition protein-like"/>
    <property type="match status" value="1"/>
</dbReference>
<dbReference type="AlphaFoldDB" id="A0A345S7X4"/>
<evidence type="ECO:0000256" key="7">
    <source>
        <dbReference type="PIRSR" id="PIRSR037945-1"/>
    </source>
</evidence>
<keyword evidence="3 8" id="KW-0732">Signal</keyword>
<dbReference type="FunFam" id="3.40.80.10:FF:000001">
    <property type="entry name" value="Peptidoglycan recognition protein 1"/>
    <property type="match status" value="1"/>
</dbReference>
<dbReference type="GO" id="GO:0008745">
    <property type="term" value="F:N-acetylmuramoyl-L-alanine amidase activity"/>
    <property type="evidence" value="ECO:0007669"/>
    <property type="project" value="InterPro"/>
</dbReference>
<dbReference type="GO" id="GO:0008270">
    <property type="term" value="F:zinc ion binding"/>
    <property type="evidence" value="ECO:0007669"/>
    <property type="project" value="InterPro"/>
</dbReference>
<keyword evidence="5 7" id="KW-1015">Disulfide bond</keyword>
<dbReference type="Pfam" id="PF01510">
    <property type="entry name" value="Amidase_2"/>
    <property type="match status" value="1"/>
</dbReference>
<keyword evidence="2 6" id="KW-0399">Innate immunity</keyword>
<dbReference type="GO" id="GO:0045087">
    <property type="term" value="P:innate immune response"/>
    <property type="evidence" value="ECO:0007669"/>
    <property type="project" value="UniProtKB-KW"/>
</dbReference>